<evidence type="ECO:0000256" key="3">
    <source>
        <dbReference type="ARBA" id="ARBA00022737"/>
    </source>
</evidence>
<evidence type="ECO:0000256" key="2">
    <source>
        <dbReference type="ARBA" id="ARBA00022553"/>
    </source>
</evidence>
<feature type="signal peptide" evidence="5">
    <location>
        <begin position="1"/>
        <end position="32"/>
    </location>
</feature>
<keyword evidence="4" id="KW-0472">Membrane</keyword>
<protein>
    <submittedName>
        <fullName evidence="6">Uncharacterized protein</fullName>
    </submittedName>
</protein>
<dbReference type="AlphaFoldDB" id="A0A8C1Z800"/>
<comment type="subcellular location">
    <subcellularLocation>
        <location evidence="1">Endomembrane system</location>
    </subcellularLocation>
</comment>
<proteinExistence type="predicted"/>
<dbReference type="PANTHER" id="PTHR14514">
    <property type="entry name" value="PKA ANCHORING PROTEIN"/>
    <property type="match status" value="1"/>
</dbReference>
<accession>A0A8C1Z800</accession>
<feature type="chain" id="PRO_5034419261" evidence="5">
    <location>
        <begin position="33"/>
        <end position="134"/>
    </location>
</feature>
<evidence type="ECO:0000256" key="1">
    <source>
        <dbReference type="ARBA" id="ARBA00004308"/>
    </source>
</evidence>
<reference evidence="6" key="1">
    <citation type="submission" date="2025-08" db="UniProtKB">
        <authorList>
            <consortium name="Ensembl"/>
        </authorList>
    </citation>
    <scope>IDENTIFICATION</scope>
</reference>
<evidence type="ECO:0000256" key="4">
    <source>
        <dbReference type="ARBA" id="ARBA00023136"/>
    </source>
</evidence>
<evidence type="ECO:0000313" key="7">
    <source>
        <dbReference type="Proteomes" id="UP000694700"/>
    </source>
</evidence>
<keyword evidence="5" id="KW-0732">Signal</keyword>
<keyword evidence="2" id="KW-0597">Phosphoprotein</keyword>
<sequence length="134" mass="15964">MSVHHLSRPHLSWRSCELISACLIFLFSFSLSEFEAEYQELWDWLMDMESIVTDSHDLMMSEEQRHHLYKVNGFLLPLPLYIVSEYGNKHKFCIIHYKKDFDKQNNFFICVQKKKDNPGFVSTVKDCNEMSISF</sequence>
<name>A0A8C1Z800_CYPCA</name>
<evidence type="ECO:0000313" key="6">
    <source>
        <dbReference type="Ensembl" id="ENSCCRP00015059303.1"/>
    </source>
</evidence>
<dbReference type="PANTHER" id="PTHR14514:SF2">
    <property type="entry name" value="A-KINASE ANCHOR PROTEIN 6"/>
    <property type="match status" value="1"/>
</dbReference>
<keyword evidence="3" id="KW-0677">Repeat</keyword>
<evidence type="ECO:0000256" key="5">
    <source>
        <dbReference type="SAM" id="SignalP"/>
    </source>
</evidence>
<organism evidence="6 7">
    <name type="scientific">Cyprinus carpio</name>
    <name type="common">Common carp</name>
    <dbReference type="NCBI Taxonomy" id="7962"/>
    <lineage>
        <taxon>Eukaryota</taxon>
        <taxon>Metazoa</taxon>
        <taxon>Chordata</taxon>
        <taxon>Craniata</taxon>
        <taxon>Vertebrata</taxon>
        <taxon>Euteleostomi</taxon>
        <taxon>Actinopterygii</taxon>
        <taxon>Neopterygii</taxon>
        <taxon>Teleostei</taxon>
        <taxon>Ostariophysi</taxon>
        <taxon>Cypriniformes</taxon>
        <taxon>Cyprinidae</taxon>
        <taxon>Cyprininae</taxon>
        <taxon>Cyprinus</taxon>
    </lineage>
</organism>
<dbReference type="Ensembl" id="ENSCCRT00015061253.1">
    <property type="protein sequence ID" value="ENSCCRP00015059303.1"/>
    <property type="gene ID" value="ENSCCRG00015024315.1"/>
</dbReference>
<dbReference type="Proteomes" id="UP000694700">
    <property type="component" value="Unplaced"/>
</dbReference>